<proteinExistence type="predicted"/>
<dbReference type="AlphaFoldDB" id="A0A0R3RV74"/>
<evidence type="ECO:0000313" key="2">
    <source>
        <dbReference type="Proteomes" id="UP000050640"/>
    </source>
</evidence>
<keyword evidence="1" id="KW-0732">Signal</keyword>
<name>A0A0R3RV74_9BILA</name>
<feature type="signal peptide" evidence="1">
    <location>
        <begin position="1"/>
        <end position="24"/>
    </location>
</feature>
<sequence>MITGNIGALFIFIFTLTFFKDSVSLECYICGDGNLDEDGECHAQFLYDCTNYARNFNPNEPIFCRTIRKRISNGTYTIMKECISEQDHNRVFPPRQYSFDEECDLIEIDGDELAYCICRRSFCNMKNIIDQFIDFEENHPEIFITTNNDDTINDENGERLPVSSQAHQLTPSNYPTIRNTFKNETNNHYGALMLDKHQSNDNSGENNLEHVISHPTPQRQMHDISRLPHQMPIFPSKQNYESGLFTGNIVANNSMEQNEQSVRMNKTDAKFLASKQIATFLEIEQHNVEEKNENYCYSCMENLNDPADDCLNGKIVQCSISKINGRSKITDIEESEVALNEMSTRKIACMRTLDALQNMLIAAISYSTVSLPNLVNSSDAWISIERKNLEKDNIVSSIASCNLSTYHIIIIIIALSLLAS</sequence>
<reference evidence="3" key="1">
    <citation type="submission" date="2017-02" db="UniProtKB">
        <authorList>
            <consortium name="WormBaseParasite"/>
        </authorList>
    </citation>
    <scope>IDENTIFICATION</scope>
</reference>
<evidence type="ECO:0000256" key="1">
    <source>
        <dbReference type="SAM" id="SignalP"/>
    </source>
</evidence>
<accession>A0A0R3RV74</accession>
<dbReference type="Proteomes" id="UP000050640">
    <property type="component" value="Unplaced"/>
</dbReference>
<evidence type="ECO:0000313" key="3">
    <source>
        <dbReference type="WBParaSite" id="EEL_0000598101-mRNA-1"/>
    </source>
</evidence>
<keyword evidence="2" id="KW-1185">Reference proteome</keyword>
<organism evidence="2 3">
    <name type="scientific">Elaeophora elaphi</name>
    <dbReference type="NCBI Taxonomy" id="1147741"/>
    <lineage>
        <taxon>Eukaryota</taxon>
        <taxon>Metazoa</taxon>
        <taxon>Ecdysozoa</taxon>
        <taxon>Nematoda</taxon>
        <taxon>Chromadorea</taxon>
        <taxon>Rhabditida</taxon>
        <taxon>Spirurina</taxon>
        <taxon>Spiruromorpha</taxon>
        <taxon>Filarioidea</taxon>
        <taxon>Onchocercidae</taxon>
        <taxon>Elaeophora</taxon>
    </lineage>
</organism>
<dbReference type="WBParaSite" id="EEL_0000598101-mRNA-1">
    <property type="protein sequence ID" value="EEL_0000598101-mRNA-1"/>
    <property type="gene ID" value="EEL_0000598101"/>
</dbReference>
<feature type="chain" id="PRO_5006447809" evidence="1">
    <location>
        <begin position="25"/>
        <end position="420"/>
    </location>
</feature>
<protein>
    <submittedName>
        <fullName evidence="3">Protein sleepless</fullName>
    </submittedName>
</protein>